<dbReference type="EMBL" id="FQYN01000002">
    <property type="protein sequence ID" value="SHI65975.1"/>
    <property type="molecule type" value="Genomic_DNA"/>
</dbReference>
<dbReference type="Gene3D" id="2.40.128.110">
    <property type="entry name" value="Lipid/polyisoprenoid-binding, YceI-like"/>
    <property type="match status" value="1"/>
</dbReference>
<dbReference type="PANTHER" id="PTHR34406:SF1">
    <property type="entry name" value="PROTEIN YCEI"/>
    <property type="match status" value="1"/>
</dbReference>
<dbReference type="SUPFAM" id="SSF101874">
    <property type="entry name" value="YceI-like"/>
    <property type="match status" value="1"/>
</dbReference>
<reference evidence="3 4" key="1">
    <citation type="submission" date="2016-11" db="EMBL/GenBank/DDBJ databases">
        <authorList>
            <person name="Jaros S."/>
            <person name="Januszkiewicz K."/>
            <person name="Wedrychowicz H."/>
        </authorList>
    </citation>
    <scope>NUCLEOTIDE SEQUENCE [LARGE SCALE GENOMIC DNA]</scope>
    <source>
        <strain evidence="3 4">DSM 21074</strain>
    </source>
</reference>
<name>A0A1M6CY22_9BACT</name>
<proteinExistence type="predicted"/>
<accession>A0A1M6CY22</accession>
<dbReference type="InterPro" id="IPR007372">
    <property type="entry name" value="Lipid/polyisoprenoid-bd_YceI"/>
</dbReference>
<organism evidence="3 4">
    <name type="scientific">Hymenobacter daecheongensis DSM 21074</name>
    <dbReference type="NCBI Taxonomy" id="1121955"/>
    <lineage>
        <taxon>Bacteria</taxon>
        <taxon>Pseudomonadati</taxon>
        <taxon>Bacteroidota</taxon>
        <taxon>Cytophagia</taxon>
        <taxon>Cytophagales</taxon>
        <taxon>Hymenobacteraceae</taxon>
        <taxon>Hymenobacter</taxon>
    </lineage>
</organism>
<evidence type="ECO:0000259" key="2">
    <source>
        <dbReference type="Pfam" id="PF04264"/>
    </source>
</evidence>
<gene>
    <name evidence="3" type="ORF">SAMN02745146_1314</name>
</gene>
<dbReference type="Pfam" id="PF04264">
    <property type="entry name" value="YceI"/>
    <property type="match status" value="1"/>
</dbReference>
<feature type="signal peptide" evidence="1">
    <location>
        <begin position="1"/>
        <end position="19"/>
    </location>
</feature>
<keyword evidence="1" id="KW-0732">Signal</keyword>
<dbReference type="AlphaFoldDB" id="A0A1M6CY22"/>
<dbReference type="STRING" id="1121955.SAMN02745146_1314"/>
<sequence length="191" mass="20896">MKYMLIFALSLLLLPPGRAQSKYSTRAGLITFFSSAPLEDIEARNTQVAAVLDLSTGQMAFTVPMKAFQFRRSLMQEHFNENYVESDKYPQATFTGRVLNFQPGLGQPAGPQAVQVEGDLTIHGVKRRITTTGTLEVKNNQLLVQSKFVVAPADYNIRIPALVRENIAKSVAVTVALTCGPVGPLQAVKSK</sequence>
<evidence type="ECO:0000313" key="4">
    <source>
        <dbReference type="Proteomes" id="UP000184418"/>
    </source>
</evidence>
<keyword evidence="4" id="KW-1185">Reference proteome</keyword>
<feature type="domain" description="Lipid/polyisoprenoid-binding YceI-like" evidence="2">
    <location>
        <begin position="41"/>
        <end position="178"/>
    </location>
</feature>
<dbReference type="InterPro" id="IPR036761">
    <property type="entry name" value="TTHA0802/YceI-like_sf"/>
</dbReference>
<protein>
    <submittedName>
        <fullName evidence="3">YceI-like domain-containing protein</fullName>
    </submittedName>
</protein>
<evidence type="ECO:0000256" key="1">
    <source>
        <dbReference type="SAM" id="SignalP"/>
    </source>
</evidence>
<dbReference type="PANTHER" id="PTHR34406">
    <property type="entry name" value="PROTEIN YCEI"/>
    <property type="match status" value="1"/>
</dbReference>
<feature type="chain" id="PRO_5012296715" evidence="1">
    <location>
        <begin position="20"/>
        <end position="191"/>
    </location>
</feature>
<dbReference type="Proteomes" id="UP000184418">
    <property type="component" value="Unassembled WGS sequence"/>
</dbReference>
<dbReference type="RefSeq" id="WP_073106777.1">
    <property type="nucleotide sequence ID" value="NZ_FQYN01000002.1"/>
</dbReference>
<evidence type="ECO:0000313" key="3">
    <source>
        <dbReference type="EMBL" id="SHI65975.1"/>
    </source>
</evidence>